<evidence type="ECO:0000256" key="11">
    <source>
        <dbReference type="ARBA" id="ARBA00023286"/>
    </source>
</evidence>
<evidence type="ECO:0000256" key="6">
    <source>
        <dbReference type="ARBA" id="ARBA00022989"/>
    </source>
</evidence>
<gene>
    <name evidence="19" type="primary">LOC111285583</name>
</gene>
<evidence type="ECO:0000256" key="4">
    <source>
        <dbReference type="ARBA" id="ARBA00022692"/>
    </source>
</evidence>
<dbReference type="FunFam" id="1.10.287.70:FF:000172">
    <property type="entry name" value="Glutamate receptor"/>
    <property type="match status" value="1"/>
</dbReference>
<evidence type="ECO:0000256" key="9">
    <source>
        <dbReference type="ARBA" id="ARBA00023170"/>
    </source>
</evidence>
<feature type="chain" id="PRO_5028220957" description="Glutamate receptor" evidence="16">
    <location>
        <begin position="30"/>
        <end position="894"/>
    </location>
</feature>
<dbReference type="InterPro" id="IPR017103">
    <property type="entry name" value="Iontropic_Glu_rcpt_pln"/>
</dbReference>
<evidence type="ECO:0000256" key="12">
    <source>
        <dbReference type="ARBA" id="ARBA00023303"/>
    </source>
</evidence>
<keyword evidence="7 13" id="KW-0406">Ion transport</keyword>
<dbReference type="Proteomes" id="UP000515121">
    <property type="component" value="Unplaced"/>
</dbReference>
<evidence type="ECO:0000259" key="17">
    <source>
        <dbReference type="SMART" id="SM00079"/>
    </source>
</evidence>
<keyword evidence="9 13" id="KW-0675">Receptor</keyword>
<dbReference type="Pfam" id="PF01094">
    <property type="entry name" value="ANF_receptor"/>
    <property type="match status" value="1"/>
</dbReference>
<evidence type="ECO:0000256" key="3">
    <source>
        <dbReference type="ARBA" id="ARBA00022448"/>
    </source>
</evidence>
<reference evidence="19" key="1">
    <citation type="submission" date="2025-08" db="UniProtKB">
        <authorList>
            <consortium name="RefSeq"/>
        </authorList>
    </citation>
    <scope>IDENTIFICATION</scope>
    <source>
        <tissue evidence="19">Fruit stalk</tissue>
    </source>
</reference>
<dbReference type="OrthoDB" id="981377at2759"/>
<dbReference type="InterPro" id="IPR001320">
    <property type="entry name" value="Iontro_rcpt_C"/>
</dbReference>
<dbReference type="SMART" id="SM00079">
    <property type="entry name" value="PBPe"/>
    <property type="match status" value="1"/>
</dbReference>
<evidence type="ECO:0000256" key="13">
    <source>
        <dbReference type="PIRNR" id="PIRNR037090"/>
    </source>
</evidence>
<keyword evidence="5 16" id="KW-0732">Signal</keyword>
<dbReference type="AlphaFoldDB" id="A0A6P5XSL0"/>
<feature type="compositionally biased region" description="Polar residues" evidence="14">
    <location>
        <begin position="837"/>
        <end position="861"/>
    </location>
</feature>
<evidence type="ECO:0000256" key="8">
    <source>
        <dbReference type="ARBA" id="ARBA00023136"/>
    </source>
</evidence>
<feature type="signal peptide" evidence="16">
    <location>
        <begin position="1"/>
        <end position="29"/>
    </location>
</feature>
<evidence type="ECO:0000256" key="10">
    <source>
        <dbReference type="ARBA" id="ARBA00023180"/>
    </source>
</evidence>
<protein>
    <recommendedName>
        <fullName evidence="13">Glutamate receptor</fullName>
    </recommendedName>
</protein>
<comment type="subcellular location">
    <subcellularLocation>
        <location evidence="1">Membrane</location>
        <topology evidence="1">Multi-pass membrane protein</topology>
    </subcellularLocation>
</comment>
<dbReference type="InterPro" id="IPR028082">
    <property type="entry name" value="Peripla_BP_I"/>
</dbReference>
<name>A0A6P5XSL0_DURZI</name>
<dbReference type="KEGG" id="dzi:111285583"/>
<evidence type="ECO:0000313" key="19">
    <source>
        <dbReference type="RefSeq" id="XP_022730836.1"/>
    </source>
</evidence>
<dbReference type="GeneID" id="111285583"/>
<keyword evidence="8 13" id="KW-0472">Membrane</keyword>
<evidence type="ECO:0000256" key="2">
    <source>
        <dbReference type="ARBA" id="ARBA00008685"/>
    </source>
</evidence>
<proteinExistence type="inferred from homology"/>
<evidence type="ECO:0000313" key="18">
    <source>
        <dbReference type="Proteomes" id="UP000515121"/>
    </source>
</evidence>
<dbReference type="CDD" id="cd13686">
    <property type="entry name" value="GluR_Plant"/>
    <property type="match status" value="1"/>
</dbReference>
<accession>A0A6P5XSL0</accession>
<feature type="transmembrane region" description="Helical" evidence="15">
    <location>
        <begin position="608"/>
        <end position="626"/>
    </location>
</feature>
<dbReference type="GO" id="GO:0015276">
    <property type="term" value="F:ligand-gated monoatomic ion channel activity"/>
    <property type="evidence" value="ECO:0007669"/>
    <property type="project" value="InterPro"/>
</dbReference>
<feature type="transmembrane region" description="Helical" evidence="15">
    <location>
        <begin position="789"/>
        <end position="807"/>
    </location>
</feature>
<dbReference type="Pfam" id="PF00060">
    <property type="entry name" value="Lig_chan"/>
    <property type="match status" value="1"/>
</dbReference>
<evidence type="ECO:0000256" key="14">
    <source>
        <dbReference type="SAM" id="MobiDB-lite"/>
    </source>
</evidence>
<evidence type="ECO:0000256" key="1">
    <source>
        <dbReference type="ARBA" id="ARBA00004141"/>
    </source>
</evidence>
<keyword evidence="4 15" id="KW-0812">Transmembrane</keyword>
<dbReference type="Gene3D" id="3.40.190.10">
    <property type="entry name" value="Periplasmic binding protein-like II"/>
    <property type="match status" value="1"/>
</dbReference>
<keyword evidence="3 13" id="KW-0813">Transport</keyword>
<dbReference type="GO" id="GO:0016020">
    <property type="term" value="C:membrane"/>
    <property type="evidence" value="ECO:0007669"/>
    <property type="project" value="UniProtKB-SubCell"/>
</dbReference>
<dbReference type="Pfam" id="PF10613">
    <property type="entry name" value="Lig_chan-Glu_bd"/>
    <property type="match status" value="1"/>
</dbReference>
<dbReference type="SUPFAM" id="SSF53822">
    <property type="entry name" value="Periplasmic binding protein-like I"/>
    <property type="match status" value="1"/>
</dbReference>
<feature type="region of interest" description="Disordered" evidence="14">
    <location>
        <begin position="833"/>
        <end position="867"/>
    </location>
</feature>
<dbReference type="InterPro" id="IPR019594">
    <property type="entry name" value="Glu/Gly-bd"/>
</dbReference>
<dbReference type="RefSeq" id="XP_022730836.1">
    <property type="nucleotide sequence ID" value="XM_022875101.1"/>
</dbReference>
<evidence type="ECO:0000256" key="7">
    <source>
        <dbReference type="ARBA" id="ARBA00023065"/>
    </source>
</evidence>
<feature type="region of interest" description="Disordered" evidence="14">
    <location>
        <begin position="875"/>
        <end position="894"/>
    </location>
</feature>
<dbReference type="Gene3D" id="1.10.287.70">
    <property type="match status" value="1"/>
</dbReference>
<evidence type="ECO:0000256" key="16">
    <source>
        <dbReference type="SAM" id="SignalP"/>
    </source>
</evidence>
<feature type="domain" description="Ionotropic glutamate receptor C-terminal" evidence="17">
    <location>
        <begin position="424"/>
        <end position="767"/>
    </location>
</feature>
<keyword evidence="10" id="KW-0325">Glycoprotein</keyword>
<evidence type="ECO:0000256" key="5">
    <source>
        <dbReference type="ARBA" id="ARBA00022729"/>
    </source>
</evidence>
<dbReference type="InterPro" id="IPR015683">
    <property type="entry name" value="Ionotropic_Glu_rcpt"/>
</dbReference>
<dbReference type="PIRSF" id="PIRSF037090">
    <property type="entry name" value="Iontro_Glu-like_rcpt_pln"/>
    <property type="match status" value="1"/>
</dbReference>
<keyword evidence="12 13" id="KW-0407">Ion channel</keyword>
<organism evidence="18 19">
    <name type="scientific">Durio zibethinus</name>
    <name type="common">Durian</name>
    <dbReference type="NCBI Taxonomy" id="66656"/>
    <lineage>
        <taxon>Eukaryota</taxon>
        <taxon>Viridiplantae</taxon>
        <taxon>Streptophyta</taxon>
        <taxon>Embryophyta</taxon>
        <taxon>Tracheophyta</taxon>
        <taxon>Spermatophyta</taxon>
        <taxon>Magnoliopsida</taxon>
        <taxon>eudicotyledons</taxon>
        <taxon>Gunneridae</taxon>
        <taxon>Pentapetalae</taxon>
        <taxon>rosids</taxon>
        <taxon>malvids</taxon>
        <taxon>Malvales</taxon>
        <taxon>Malvaceae</taxon>
        <taxon>Helicteroideae</taxon>
        <taxon>Durio</taxon>
    </lineage>
</organism>
<comment type="similarity">
    <text evidence="2 13">Belongs to the glutamate-gated ion channel (TC 1.A.10.1) family.</text>
</comment>
<keyword evidence="11 13" id="KW-1071">Ligand-gated ion channel</keyword>
<dbReference type="InterPro" id="IPR001828">
    <property type="entry name" value="ANF_lig-bd_rcpt"/>
</dbReference>
<sequence>MPNSKRCLPFLLFIFFSIFLIAFTVKTESAGNGLNGTRDSTRLVYDIGVVLDVNSKMGAMANICMSIALSDFYEEHPNYGTRLSLQRWDLLDGVTAASSEYRPQRSAEASFAIRLEETSSPSDRPYLIRTASADFSRLAKAMVATLEKFEWNQVILIYEDMEYGNRIIPYLTDALENRDIELSHKIAIPTSTRDFQILEELKVLMTLQSKVFVVHMTTALASRLFVVANKAGMMNEGFAWLVTDGLSNFLDTRDPMAIDSMKGVIGVRPYVPKTKALRNFKTRYKRLSLMKQNKEAGELNLFGLWVYDTIWALAMTVERIGTVNLGFLRILEEVLDTTFRGISGDFDLVNGLLQPSTFEIFSLTAKGQRMIAYWTPTKGIFRNLDSARTANSTSRSKLKKIIRPGDIRRTLKSYDMPTIGYKWRIGVPSKKGYTEFVNINPGNKKGNDDKLPGFSIEVFKAVWETLALPPNTDYEFVTFDGPYDDLCCQVNDKKIDSAVGDITIVASRTNCVDFTLPYLETGVAMLVKVRHDGTKDMWIFLKPLSWDLWLTIISICIFIGIVVRVLERRENTEFNGPRRRQLSTILMLPCLSVAIPQRDMVVTNCSKFVLVIWIFLAFVLIQSYTANLSSILTVNQLQPTIPSIKELRTLYVGYQSQSFVRHFLINQLEFNESMLKPYGSVDDYQEALSKGSDNEGVDAIFDEIPYIKLFLAEYTTGYMMVGPTYGTDGLGFAFPIGFPLVANFSRAILNFTQGKYMSSIKKKYFGKISIDQEETAPISSSSPSLTSRSFAGLFIVIGIVAFLALLVSENHILRGIVQGYIFRNSYDVSGSRVPPTAETTVTTSPPEINNVQENHNSNYQSNRDESTEEAILEVHSNRDESTEEAILKSTYHSI</sequence>
<keyword evidence="18" id="KW-1185">Reference proteome</keyword>
<comment type="function">
    <text evidence="13">Glutamate-gated receptor that probably acts as non-selective cation channel.</text>
</comment>
<keyword evidence="6 15" id="KW-1133">Transmembrane helix</keyword>
<dbReference type="SUPFAM" id="SSF53850">
    <property type="entry name" value="Periplasmic binding protein-like II"/>
    <property type="match status" value="1"/>
</dbReference>
<evidence type="ECO:0000256" key="15">
    <source>
        <dbReference type="SAM" id="Phobius"/>
    </source>
</evidence>
<dbReference type="PANTHER" id="PTHR18966">
    <property type="entry name" value="IONOTROPIC GLUTAMATE RECEPTOR"/>
    <property type="match status" value="1"/>
</dbReference>
<dbReference type="Gene3D" id="3.40.50.2300">
    <property type="match status" value="1"/>
</dbReference>
<feature type="transmembrane region" description="Helical" evidence="15">
    <location>
        <begin position="546"/>
        <end position="566"/>
    </location>
</feature>
<dbReference type="FunFam" id="3.40.50.2300:FF:000188">
    <property type="entry name" value="Glutamate receptor"/>
    <property type="match status" value="1"/>
</dbReference>
<dbReference type="FunFam" id="3.40.190.10:FF:000217">
    <property type="entry name" value="Glutamate receptor"/>
    <property type="match status" value="1"/>
</dbReference>